<name>A0A6I2V1D7_9FIRM</name>
<dbReference type="GO" id="GO:1905039">
    <property type="term" value="P:carboxylic acid transmembrane transport"/>
    <property type="evidence" value="ECO:0007669"/>
    <property type="project" value="UniProtKB-ARBA"/>
</dbReference>
<comment type="similarity">
    <text evidence="2">Belongs to the SLC13A/DASS transporter (TC 2.A.47) family. NADC subfamily.</text>
</comment>
<dbReference type="InterPro" id="IPR030676">
    <property type="entry name" value="CitT-rel"/>
</dbReference>
<dbReference type="Proteomes" id="UP000430222">
    <property type="component" value="Unassembled WGS sequence"/>
</dbReference>
<reference evidence="10 11" key="1">
    <citation type="submission" date="2019-08" db="EMBL/GenBank/DDBJ databases">
        <title>In-depth cultivation of the pig gut microbiome towards novel bacterial diversity and tailored functional studies.</title>
        <authorList>
            <person name="Wylensek D."/>
            <person name="Hitch T.C.A."/>
            <person name="Clavel T."/>
        </authorList>
    </citation>
    <scope>NUCLEOTIDE SEQUENCE [LARGE SCALE GENOMIC DNA]</scope>
    <source>
        <strain evidence="11">WCA-380-WT-3B3</strain>
    </source>
</reference>
<feature type="transmembrane region" description="Helical" evidence="9">
    <location>
        <begin position="235"/>
        <end position="256"/>
    </location>
</feature>
<dbReference type="AlphaFoldDB" id="A0A6I2V1D7"/>
<evidence type="ECO:0000256" key="9">
    <source>
        <dbReference type="SAM" id="Phobius"/>
    </source>
</evidence>
<proteinExistence type="inferred from homology"/>
<dbReference type="GO" id="GO:0008514">
    <property type="term" value="F:organic anion transmembrane transporter activity"/>
    <property type="evidence" value="ECO:0007669"/>
    <property type="project" value="UniProtKB-ARBA"/>
</dbReference>
<feature type="transmembrane region" description="Helical" evidence="9">
    <location>
        <begin position="192"/>
        <end position="215"/>
    </location>
</feature>
<feature type="transmembrane region" description="Helical" evidence="9">
    <location>
        <begin position="376"/>
        <end position="398"/>
    </location>
</feature>
<organism evidence="10 11">
    <name type="scientific">Selenomonas montiformis</name>
    <dbReference type="NCBI Taxonomy" id="2652285"/>
    <lineage>
        <taxon>Bacteria</taxon>
        <taxon>Bacillati</taxon>
        <taxon>Bacillota</taxon>
        <taxon>Negativicutes</taxon>
        <taxon>Selenomonadales</taxon>
        <taxon>Selenomonadaceae</taxon>
        <taxon>Selenomonas</taxon>
    </lineage>
</organism>
<feature type="transmembrane region" description="Helical" evidence="9">
    <location>
        <begin position="103"/>
        <end position="124"/>
    </location>
</feature>
<evidence type="ECO:0000256" key="3">
    <source>
        <dbReference type="ARBA" id="ARBA00007349"/>
    </source>
</evidence>
<dbReference type="NCBIfam" id="TIGR00785">
    <property type="entry name" value="dass"/>
    <property type="match status" value="1"/>
</dbReference>
<dbReference type="InterPro" id="IPR001898">
    <property type="entry name" value="SLC13A/DASS"/>
</dbReference>
<feature type="transmembrane region" description="Helical" evidence="9">
    <location>
        <begin position="145"/>
        <end position="162"/>
    </location>
</feature>
<evidence type="ECO:0000256" key="2">
    <source>
        <dbReference type="ARBA" id="ARBA00006772"/>
    </source>
</evidence>
<keyword evidence="5 9" id="KW-0812">Transmembrane</keyword>
<evidence type="ECO:0000256" key="1">
    <source>
        <dbReference type="ARBA" id="ARBA00004141"/>
    </source>
</evidence>
<feature type="transmembrane region" description="Helical" evidence="9">
    <location>
        <begin position="471"/>
        <end position="491"/>
    </location>
</feature>
<dbReference type="EMBL" id="VUNL01000010">
    <property type="protein sequence ID" value="MSV25386.1"/>
    <property type="molecule type" value="Genomic_DNA"/>
</dbReference>
<dbReference type="PANTHER" id="PTHR10283">
    <property type="entry name" value="SOLUTE CARRIER FAMILY 13 MEMBER"/>
    <property type="match status" value="1"/>
</dbReference>
<dbReference type="PANTHER" id="PTHR10283:SF82">
    <property type="entry name" value="SOLUTE CARRIER FAMILY 13 MEMBER 2"/>
    <property type="match status" value="1"/>
</dbReference>
<evidence type="ECO:0000313" key="10">
    <source>
        <dbReference type="EMBL" id="MSV25386.1"/>
    </source>
</evidence>
<feature type="transmembrane region" description="Helical" evidence="9">
    <location>
        <begin position="405"/>
        <end position="424"/>
    </location>
</feature>
<comment type="caution">
    <text evidence="10">The sequence shown here is derived from an EMBL/GenBank/DDBJ whole genome shotgun (WGS) entry which is preliminary data.</text>
</comment>
<evidence type="ECO:0000256" key="6">
    <source>
        <dbReference type="ARBA" id="ARBA00022989"/>
    </source>
</evidence>
<evidence type="ECO:0000256" key="5">
    <source>
        <dbReference type="ARBA" id="ARBA00022692"/>
    </source>
</evidence>
<protein>
    <recommendedName>
        <fullName evidence="4">Sodium-dependent dicarboxylate transporter SdcS</fullName>
    </recommendedName>
    <alternativeName>
        <fullName evidence="8">Na(+)/dicarboxylate symporter</fullName>
    </alternativeName>
</protein>
<feature type="transmembrane region" description="Helical" evidence="9">
    <location>
        <begin position="347"/>
        <end position="370"/>
    </location>
</feature>
<dbReference type="PIRSF" id="PIRSF002457">
    <property type="entry name" value="DASS"/>
    <property type="match status" value="1"/>
</dbReference>
<comment type="similarity">
    <text evidence="3">Belongs to the SLC13A/DASS transporter (TC 2.A.47) family. DIT1 subfamily.</text>
</comment>
<feature type="transmembrane region" description="Helical" evidence="9">
    <location>
        <begin position="315"/>
        <end position="335"/>
    </location>
</feature>
<accession>A0A6I2V1D7</accession>
<dbReference type="GO" id="GO:0005886">
    <property type="term" value="C:plasma membrane"/>
    <property type="evidence" value="ECO:0007669"/>
    <property type="project" value="TreeGrafter"/>
</dbReference>
<dbReference type="Pfam" id="PF00939">
    <property type="entry name" value="Na_sulph_symp"/>
    <property type="match status" value="1"/>
</dbReference>
<keyword evidence="6 9" id="KW-1133">Transmembrane helix</keyword>
<evidence type="ECO:0000256" key="8">
    <source>
        <dbReference type="ARBA" id="ARBA00031174"/>
    </source>
</evidence>
<gene>
    <name evidence="10" type="ORF">FYJ78_09410</name>
</gene>
<comment type="subcellular location">
    <subcellularLocation>
        <location evidence="1">Membrane</location>
        <topology evidence="1">Multi-pass membrane protein</topology>
    </subcellularLocation>
</comment>
<feature type="transmembrane region" description="Helical" evidence="9">
    <location>
        <begin position="430"/>
        <end position="450"/>
    </location>
</feature>
<sequence>MGVNIMSNEKSTVSFSKKYGLLFAILAMLVIFLLPTPTDLTTAGHRMLGILIFAIVVWITEAVSYPVSAAIIATLMILCLGMSPNPQAPAKLLGTSKAVGMSFGGITSNGAVLVGAALFLAAAMMHTGLDRRIALFILSKVGAKTNRILAGMIFVGFILAFFVPSTTARVGCIVPIVLGIISAFKMKKDSRFAALLMVATIQAASIWNIGIKTAAAQNMVALGFIEKQLGATISWAEWFIAAAPYAIIMSVILYFVCLKMLPPETMEVAGGDETVRKERAALGPMKPSEKKLMVISLALLFFWVTEKTLHPFDTTTSTVIAVTLMLLPGIGIMNWKEAQSHISWGTLILFGVGISMGSALLSTKAAAWLANQLTDVFGLAGLSVFIVFAILALFLIIVHLGFASATAVASSMIPIMIAVLQGLGNDALNIVGITMILQFAVSFGFILPVNSPQGILAFSTETFSAKDCIKVGLPLTIIGYLLMIIFAQTYWHVLGIF</sequence>
<evidence type="ECO:0000256" key="7">
    <source>
        <dbReference type="ARBA" id="ARBA00023136"/>
    </source>
</evidence>
<evidence type="ECO:0000313" key="11">
    <source>
        <dbReference type="Proteomes" id="UP000430222"/>
    </source>
</evidence>
<evidence type="ECO:0000256" key="4">
    <source>
        <dbReference type="ARBA" id="ARBA00020150"/>
    </source>
</evidence>
<feature type="transmembrane region" description="Helical" evidence="9">
    <location>
        <begin position="50"/>
        <end position="83"/>
    </location>
</feature>
<keyword evidence="11" id="KW-1185">Reference proteome</keyword>
<keyword evidence="7 9" id="KW-0472">Membrane</keyword>
<feature type="transmembrane region" description="Helical" evidence="9">
    <location>
        <begin position="20"/>
        <end position="38"/>
    </location>
</feature>